<protein>
    <recommendedName>
        <fullName evidence="2">DUF4440 domain-containing protein</fullName>
    </recommendedName>
</protein>
<dbReference type="AlphaFoldDB" id="A0A0P0CT14"/>
<dbReference type="SUPFAM" id="SSF54427">
    <property type="entry name" value="NTF2-like"/>
    <property type="match status" value="1"/>
</dbReference>
<dbReference type="Gene3D" id="3.10.450.50">
    <property type="match status" value="1"/>
</dbReference>
<feature type="signal peptide" evidence="1">
    <location>
        <begin position="1"/>
        <end position="21"/>
    </location>
</feature>
<dbReference type="KEGG" id="rti:DC20_04155"/>
<dbReference type="RefSeq" id="WP_062542684.1">
    <property type="nucleotide sequence ID" value="NZ_CP012643.1"/>
</dbReference>
<gene>
    <name evidence="3" type="ORF">DC20_04155</name>
</gene>
<dbReference type="PATRIC" id="fig|512763.3.peg.923"/>
<dbReference type="InterPro" id="IPR032710">
    <property type="entry name" value="NTF2-like_dom_sf"/>
</dbReference>
<keyword evidence="1" id="KW-0732">Signal</keyword>
<evidence type="ECO:0000313" key="3">
    <source>
        <dbReference type="EMBL" id="ALI98326.1"/>
    </source>
</evidence>
<evidence type="ECO:0000313" key="4">
    <source>
        <dbReference type="Proteomes" id="UP000061382"/>
    </source>
</evidence>
<dbReference type="Proteomes" id="UP000061382">
    <property type="component" value="Chromosome"/>
</dbReference>
<dbReference type="InterPro" id="IPR027843">
    <property type="entry name" value="DUF4440"/>
</dbReference>
<sequence>MTKKVVALLGLCMMLSLLVQAQSKEEKKVAAAVEKLKQAMISGERKDLEAVTSNSLSYGHSSGKLEDKAAFVQAIVSGQSDFISIDLANQTVQVTGKTAIVRHQLSGQTNDSDKPGTVKLGVLLVWAKEGGDWRLLARQAYKL</sequence>
<evidence type="ECO:0000256" key="1">
    <source>
        <dbReference type="SAM" id="SignalP"/>
    </source>
</evidence>
<name>A0A0P0CT14_9BACT</name>
<feature type="domain" description="DUF4440" evidence="2">
    <location>
        <begin position="29"/>
        <end position="135"/>
    </location>
</feature>
<proteinExistence type="predicted"/>
<evidence type="ECO:0000259" key="2">
    <source>
        <dbReference type="Pfam" id="PF14534"/>
    </source>
</evidence>
<reference evidence="3 4" key="1">
    <citation type="submission" date="2015-08" db="EMBL/GenBank/DDBJ databases">
        <title>Complete genome sequence of Rufibacter tibetensis strain 1351t, a radiation-resistant bacterium from tibet plateau.</title>
        <authorList>
            <person name="Dai J."/>
        </authorList>
    </citation>
    <scope>NUCLEOTIDE SEQUENCE [LARGE SCALE GENOMIC DNA]</scope>
    <source>
        <strain evidence="3 4">1351</strain>
    </source>
</reference>
<dbReference type="STRING" id="512763.DC20_04155"/>
<organism evidence="3 4">
    <name type="scientific">Rufibacter tibetensis</name>
    <dbReference type="NCBI Taxonomy" id="512763"/>
    <lineage>
        <taxon>Bacteria</taxon>
        <taxon>Pseudomonadati</taxon>
        <taxon>Bacteroidota</taxon>
        <taxon>Cytophagia</taxon>
        <taxon>Cytophagales</taxon>
        <taxon>Hymenobacteraceae</taxon>
        <taxon>Rufibacter</taxon>
    </lineage>
</organism>
<accession>A0A0P0CT14</accession>
<dbReference type="EMBL" id="CP012643">
    <property type="protein sequence ID" value="ALI98326.1"/>
    <property type="molecule type" value="Genomic_DNA"/>
</dbReference>
<keyword evidence="4" id="KW-1185">Reference proteome</keyword>
<feature type="chain" id="PRO_5006042866" description="DUF4440 domain-containing protein" evidence="1">
    <location>
        <begin position="22"/>
        <end position="143"/>
    </location>
</feature>
<dbReference type="Pfam" id="PF14534">
    <property type="entry name" value="DUF4440"/>
    <property type="match status" value="1"/>
</dbReference>
<dbReference type="OrthoDB" id="5383110at2"/>